<sequence>MLWLLFTSISAHAIDKKVNNVTIMRVGFMVDANSPGGGWGFIVSKPGAADCGFGLMRLPPMNTDAGKAMLSLMLSGQATQNKLPEIAYSASATVNAVCQITSAQIDSGAWGERYEAAAPYLGESA</sequence>
<gene>
    <name evidence="1" type="ordered locus">PA14_14430</name>
</gene>
<dbReference type="EMBL" id="CP000438">
    <property type="protein sequence ID" value="ABJ13099.1"/>
    <property type="molecule type" value="Genomic_DNA"/>
</dbReference>
<proteinExistence type="predicted"/>
<accession>A0A0H2ZFF0</accession>
<evidence type="ECO:0000313" key="1">
    <source>
        <dbReference type="EMBL" id="ABJ13099.1"/>
    </source>
</evidence>
<dbReference type="Proteomes" id="UP000000653">
    <property type="component" value="Chromosome"/>
</dbReference>
<reference evidence="1 2" key="1">
    <citation type="journal article" date="2006" name="Genome Biol.">
        <title>Genomic analysis reveals that Pseudomonas aeruginosa virulence is combinatorial.</title>
        <authorList>
            <person name="Lee D.G."/>
            <person name="Urbach J.M."/>
            <person name="Wu G."/>
            <person name="Liberati N.T."/>
            <person name="Feinbaum R.L."/>
            <person name="Miyata S."/>
            <person name="Diggins L.T."/>
            <person name="He J."/>
            <person name="Saucier M."/>
            <person name="Deziel E."/>
            <person name="Friedman L."/>
            <person name="Li L."/>
            <person name="Grills G."/>
            <person name="Montgomery K."/>
            <person name="Kucherlapati R."/>
            <person name="Rahme L.G."/>
            <person name="Ausubel F.M."/>
        </authorList>
    </citation>
    <scope>NUCLEOTIDE SEQUENCE [LARGE SCALE GENOMIC DNA]</scope>
    <source>
        <strain evidence="1 2">UCBPP-PA14</strain>
    </source>
</reference>
<organism evidence="1 2">
    <name type="scientific">Pseudomonas aeruginosa (strain UCBPP-PA14)</name>
    <dbReference type="NCBI Taxonomy" id="208963"/>
    <lineage>
        <taxon>Bacteria</taxon>
        <taxon>Pseudomonadati</taxon>
        <taxon>Pseudomonadota</taxon>
        <taxon>Gammaproteobacteria</taxon>
        <taxon>Pseudomonadales</taxon>
        <taxon>Pseudomonadaceae</taxon>
        <taxon>Pseudomonas</taxon>
    </lineage>
</organism>
<evidence type="ECO:0000313" key="2">
    <source>
        <dbReference type="Proteomes" id="UP000000653"/>
    </source>
</evidence>
<dbReference type="HOGENOM" id="CLU_180043_0_0_6"/>
<dbReference type="AlphaFoldDB" id="A0A0H2ZFF0"/>
<name>A0A0H2ZFF0_PSEAB</name>
<protein>
    <submittedName>
        <fullName evidence="1">Uncharacterized protein</fullName>
    </submittedName>
</protein>
<dbReference type="KEGG" id="pau:PA14_14430"/>